<dbReference type="AlphaFoldDB" id="A0A9N9FXW9"/>
<feature type="region of interest" description="Disordered" evidence="1">
    <location>
        <begin position="730"/>
        <end position="803"/>
    </location>
</feature>
<dbReference type="Proteomes" id="UP000789342">
    <property type="component" value="Unassembled WGS sequence"/>
</dbReference>
<feature type="compositionally biased region" description="Pro residues" evidence="1">
    <location>
        <begin position="642"/>
        <end position="659"/>
    </location>
</feature>
<keyword evidence="3" id="KW-1185">Reference proteome</keyword>
<dbReference type="OrthoDB" id="2440192at2759"/>
<feature type="compositionally biased region" description="Polar residues" evidence="1">
    <location>
        <begin position="13"/>
        <end position="28"/>
    </location>
</feature>
<feature type="region of interest" description="Disordered" evidence="1">
    <location>
        <begin position="304"/>
        <end position="325"/>
    </location>
</feature>
<feature type="compositionally biased region" description="Polar residues" evidence="1">
    <location>
        <begin position="306"/>
        <end position="325"/>
    </location>
</feature>
<feature type="compositionally biased region" description="Basic and acidic residues" evidence="1">
    <location>
        <begin position="790"/>
        <end position="802"/>
    </location>
</feature>
<evidence type="ECO:0000256" key="1">
    <source>
        <dbReference type="SAM" id="MobiDB-lite"/>
    </source>
</evidence>
<evidence type="ECO:0000313" key="3">
    <source>
        <dbReference type="Proteomes" id="UP000789342"/>
    </source>
</evidence>
<feature type="compositionally biased region" description="Polar residues" evidence="1">
    <location>
        <begin position="662"/>
        <end position="671"/>
    </location>
</feature>
<comment type="caution">
    <text evidence="2">The sequence shown here is derived from an EMBL/GenBank/DDBJ whole genome shotgun (WGS) entry which is preliminary data.</text>
</comment>
<feature type="compositionally biased region" description="Polar residues" evidence="1">
    <location>
        <begin position="478"/>
        <end position="487"/>
    </location>
</feature>
<feature type="compositionally biased region" description="Polar residues" evidence="1">
    <location>
        <begin position="252"/>
        <end position="264"/>
    </location>
</feature>
<dbReference type="EMBL" id="CAJVPV010004155">
    <property type="protein sequence ID" value="CAG8567805.1"/>
    <property type="molecule type" value="Genomic_DNA"/>
</dbReference>
<sequence length="850" mass="93377">TDDEFVDTEDHNSQVNDYTGESAQSSVSPKKLVDRPITINTSIGESKKHDDDTPQSPFGGITVTTVKVVEILHSPTTDNSDIDSSLRTEERISQIVKSDSVQRKRSVRPEDQKNLPKIVEQKRKRHHPVSSPPIPVVPSTRVINHNQAASKVRQGPPQRSSIITDSMENQKKRTSIISPLKGKSLNRLSTAKVKQQSMNIPKEMAFIDPRLIAKRSLVRTQSISRSNIVPNKPLKRGTSTLRKRAPPRNMEFASTSNPVHSNDPTDMESDIMPRRTTGLPWLPGSPKPPKLIHASLVPLPNRAQRAASTNPNRTSRIIPTNPNRTSKILSSINPNRTSRILSTMNPRRNLKNLTAALPNNNNLARASSLRRRSSVKKRASLDFRRQLLEESLMISFGGIHNILPQTHPKPPIRRKTRKEKEQSEVTGQDQGEMVGTENVVKRLEMTRIISTRELAKKVEEENRKKENLNGPLPPPRQSPNEVISASEYSPPVRSRSNTLSLLSSPPERRPSKPESGSNSLLQSNEPPPFPAHLSRTTTFTEHNRLQFSPQSISPSISSRMALTPPEEFDRPLKNDDDAHSHSPTQQPLPSPKAQKLGRLGGLFNKQTIGSPGTSYTPPLPLSSSSPPTTYITHPSSLIPTRSAPPPPVLNPPPQSPPLSPSRTQRLQSQLPRLNKGRRTNETDQAAPNPEKLRKMEQFEALIAGSEPSASKKSKPGKISALTNLIMTSTTATSTSSSSLNTASSANPTVDKKKRVADGLPTINGHPQSGEVSNVSGGSSEKRSNGLKSNPDVERLSVEKDSVARSSLTSLAVSITESVHYRPEERDALGKPVTMGEDGVIRVTLTPAVCR</sequence>
<feature type="region of interest" description="Disordered" evidence="1">
    <location>
        <begin position="1"/>
        <end position="59"/>
    </location>
</feature>
<feature type="region of interest" description="Disordered" evidence="1">
    <location>
        <begin position="457"/>
        <end position="534"/>
    </location>
</feature>
<gene>
    <name evidence="2" type="ORF">AMORRO_LOCUS6323</name>
</gene>
<feature type="region of interest" description="Disordered" evidence="1">
    <location>
        <begin position="228"/>
        <end position="273"/>
    </location>
</feature>
<protein>
    <submittedName>
        <fullName evidence="2">4879_t:CDS:1</fullName>
    </submittedName>
</protein>
<feature type="compositionally biased region" description="Basic and acidic residues" evidence="1">
    <location>
        <begin position="567"/>
        <end position="580"/>
    </location>
</feature>
<feature type="compositionally biased region" description="Low complexity" evidence="1">
    <location>
        <begin position="730"/>
        <end position="748"/>
    </location>
</feature>
<accession>A0A9N9FXW9</accession>
<reference evidence="2" key="1">
    <citation type="submission" date="2021-06" db="EMBL/GenBank/DDBJ databases">
        <authorList>
            <person name="Kallberg Y."/>
            <person name="Tangrot J."/>
            <person name="Rosling A."/>
        </authorList>
    </citation>
    <scope>NUCLEOTIDE SEQUENCE</scope>
    <source>
        <strain evidence="2">CL551</strain>
    </source>
</reference>
<feature type="region of interest" description="Disordered" evidence="1">
    <location>
        <begin position="565"/>
        <end position="716"/>
    </location>
</feature>
<feature type="non-terminal residue" evidence="2">
    <location>
        <position position="850"/>
    </location>
</feature>
<feature type="compositionally biased region" description="Basic and acidic residues" evidence="1">
    <location>
        <begin position="457"/>
        <end position="467"/>
    </location>
</feature>
<feature type="region of interest" description="Disordered" evidence="1">
    <location>
        <begin position="402"/>
        <end position="437"/>
    </location>
</feature>
<organism evidence="2 3">
    <name type="scientific">Acaulospora morrowiae</name>
    <dbReference type="NCBI Taxonomy" id="94023"/>
    <lineage>
        <taxon>Eukaryota</taxon>
        <taxon>Fungi</taxon>
        <taxon>Fungi incertae sedis</taxon>
        <taxon>Mucoromycota</taxon>
        <taxon>Glomeromycotina</taxon>
        <taxon>Glomeromycetes</taxon>
        <taxon>Diversisporales</taxon>
        <taxon>Acaulosporaceae</taxon>
        <taxon>Acaulospora</taxon>
    </lineage>
</organism>
<feature type="compositionally biased region" description="Low complexity" evidence="1">
    <location>
        <begin position="609"/>
        <end position="636"/>
    </location>
</feature>
<feature type="compositionally biased region" description="Low complexity" evidence="1">
    <location>
        <begin position="768"/>
        <end position="778"/>
    </location>
</feature>
<proteinExistence type="predicted"/>
<feature type="region of interest" description="Disordered" evidence="1">
    <location>
        <begin position="96"/>
        <end position="139"/>
    </location>
</feature>
<name>A0A9N9FXW9_9GLOM</name>
<evidence type="ECO:0000313" key="2">
    <source>
        <dbReference type="EMBL" id="CAG8567805.1"/>
    </source>
</evidence>